<protein>
    <submittedName>
        <fullName evidence="1">Uncharacterized protein</fullName>
    </submittedName>
</protein>
<dbReference type="AlphaFoldDB" id="A0AAE3IX01"/>
<evidence type="ECO:0000313" key="1">
    <source>
        <dbReference type="EMBL" id="MCU9614444.1"/>
    </source>
</evidence>
<comment type="caution">
    <text evidence="1">The sequence shown here is derived from an EMBL/GenBank/DDBJ whole genome shotgun (WGS) entry which is preliminary data.</text>
</comment>
<accession>A0AAE3IX01</accession>
<dbReference type="RefSeq" id="WP_263073722.1">
    <property type="nucleotide sequence ID" value="NZ_JAOUSF010000004.1"/>
</dbReference>
<proteinExistence type="predicted"/>
<dbReference type="Proteomes" id="UP001209318">
    <property type="component" value="Unassembled WGS sequence"/>
</dbReference>
<organism evidence="1 2">
    <name type="scientific">Perspicuibacillus lycopersici</name>
    <dbReference type="NCBI Taxonomy" id="1325689"/>
    <lineage>
        <taxon>Bacteria</taxon>
        <taxon>Bacillati</taxon>
        <taxon>Bacillota</taxon>
        <taxon>Bacilli</taxon>
        <taxon>Bacillales</taxon>
        <taxon>Bacillaceae</taxon>
        <taxon>Perspicuibacillus</taxon>
    </lineage>
</organism>
<reference evidence="1" key="1">
    <citation type="submission" date="2022-10" db="EMBL/GenBank/DDBJ databases">
        <title>Description of Fervidibacillus gen. nov. in the family Fervidibacillaceae fam. nov. with two species, Fervidibacillus albus sp. nov., and Fervidibacillus halotolerans sp. nov., isolated from tidal flat sediments.</title>
        <authorList>
            <person name="Kwon K.K."/>
            <person name="Yang S.-H."/>
        </authorList>
    </citation>
    <scope>NUCLEOTIDE SEQUENCE</scope>
    <source>
        <strain evidence="1">JCM 19140</strain>
    </source>
</reference>
<gene>
    <name evidence="1" type="ORF">OEV98_12940</name>
</gene>
<sequence>MDFDISAIYNQMPDFTTHEEARAWFKEQFHDQFLLKTTDVIDGKRVFYYHLIKHPEKYEEFVNTLRSDNTEIDSLDLFESYSTIEISEDGNISFTI</sequence>
<evidence type="ECO:0000313" key="2">
    <source>
        <dbReference type="Proteomes" id="UP001209318"/>
    </source>
</evidence>
<name>A0AAE3IX01_9BACI</name>
<dbReference type="EMBL" id="JAOUSF010000004">
    <property type="protein sequence ID" value="MCU9614444.1"/>
    <property type="molecule type" value="Genomic_DNA"/>
</dbReference>
<keyword evidence="2" id="KW-1185">Reference proteome</keyword>